<accession>A0A915K8P2</accession>
<organism evidence="1 2">
    <name type="scientific">Romanomermis culicivorax</name>
    <name type="common">Nematode worm</name>
    <dbReference type="NCBI Taxonomy" id="13658"/>
    <lineage>
        <taxon>Eukaryota</taxon>
        <taxon>Metazoa</taxon>
        <taxon>Ecdysozoa</taxon>
        <taxon>Nematoda</taxon>
        <taxon>Enoplea</taxon>
        <taxon>Dorylaimia</taxon>
        <taxon>Mermithida</taxon>
        <taxon>Mermithoidea</taxon>
        <taxon>Mermithidae</taxon>
        <taxon>Romanomermis</taxon>
    </lineage>
</organism>
<dbReference type="WBParaSite" id="nRc.2.0.1.t35061-RA">
    <property type="protein sequence ID" value="nRc.2.0.1.t35061-RA"/>
    <property type="gene ID" value="nRc.2.0.1.g35061"/>
</dbReference>
<name>A0A915K8P2_ROMCU</name>
<dbReference type="Proteomes" id="UP000887565">
    <property type="component" value="Unplaced"/>
</dbReference>
<keyword evidence="1" id="KW-1185">Reference proteome</keyword>
<reference evidence="2" key="1">
    <citation type="submission" date="2022-11" db="UniProtKB">
        <authorList>
            <consortium name="WormBaseParasite"/>
        </authorList>
    </citation>
    <scope>IDENTIFICATION</scope>
</reference>
<evidence type="ECO:0000313" key="1">
    <source>
        <dbReference type="Proteomes" id="UP000887565"/>
    </source>
</evidence>
<dbReference type="AlphaFoldDB" id="A0A915K8P2"/>
<proteinExistence type="predicted"/>
<protein>
    <submittedName>
        <fullName evidence="2">Uncharacterized protein</fullName>
    </submittedName>
</protein>
<evidence type="ECO:0000313" key="2">
    <source>
        <dbReference type="WBParaSite" id="nRc.2.0.1.t35061-RA"/>
    </source>
</evidence>
<sequence length="151" mass="16252">MPSACLNKNGNLPSPCAMSQLQNALKSARGASCQDSFLQVAMMSTIDGPQLLVLPMNSAASLGQTISSAFHTAHNAGTSAKQALPQARLSHPSNCNCQEWNYATDKNLQCQACDQQTIHPMTIMIKATQSMKLDFHGIVKMTVESRQSLTI</sequence>